<organism evidence="1 2">
    <name type="scientific">Acer negundo</name>
    <name type="common">Box elder</name>
    <dbReference type="NCBI Taxonomy" id="4023"/>
    <lineage>
        <taxon>Eukaryota</taxon>
        <taxon>Viridiplantae</taxon>
        <taxon>Streptophyta</taxon>
        <taxon>Embryophyta</taxon>
        <taxon>Tracheophyta</taxon>
        <taxon>Spermatophyta</taxon>
        <taxon>Magnoliopsida</taxon>
        <taxon>eudicotyledons</taxon>
        <taxon>Gunneridae</taxon>
        <taxon>Pentapetalae</taxon>
        <taxon>rosids</taxon>
        <taxon>malvids</taxon>
        <taxon>Sapindales</taxon>
        <taxon>Sapindaceae</taxon>
        <taxon>Hippocastanoideae</taxon>
        <taxon>Acereae</taxon>
        <taxon>Acer</taxon>
    </lineage>
</organism>
<dbReference type="GO" id="GO:0016787">
    <property type="term" value="F:hydrolase activity"/>
    <property type="evidence" value="ECO:0007669"/>
    <property type="project" value="TreeGrafter"/>
</dbReference>
<sequence>MFLNFLNVILRDDHDQLQNYDQVMLLGVIGPESIAFDCHGKGPYVGVSDGRILKWQGSPLGWTQFVITSSNWQDLQTLQNYEQVMLPGVIGPESIAFDCHGKGPYVGVSDGRILKWQGSPLGWTQFAITSSNRQDLRTILI</sequence>
<dbReference type="Gene3D" id="2.120.10.30">
    <property type="entry name" value="TolB, C-terminal domain"/>
    <property type="match status" value="2"/>
</dbReference>
<evidence type="ECO:0000313" key="2">
    <source>
        <dbReference type="Proteomes" id="UP001064489"/>
    </source>
</evidence>
<accession>A0AAD5IMZ5</accession>
<reference evidence="1" key="2">
    <citation type="submission" date="2023-02" db="EMBL/GenBank/DDBJ databases">
        <authorList>
            <person name="Swenson N.G."/>
            <person name="Wegrzyn J.L."/>
            <person name="Mcevoy S.L."/>
        </authorList>
    </citation>
    <scope>NUCLEOTIDE SEQUENCE</scope>
    <source>
        <strain evidence="1">91603</strain>
        <tissue evidence="1">Leaf</tissue>
    </source>
</reference>
<reference evidence="1" key="1">
    <citation type="journal article" date="2022" name="Plant J.">
        <title>Strategies of tolerance reflected in two North American maple genomes.</title>
        <authorList>
            <person name="McEvoy S.L."/>
            <person name="Sezen U.U."/>
            <person name="Trouern-Trend A."/>
            <person name="McMahon S.M."/>
            <person name="Schaberg P.G."/>
            <person name="Yang J."/>
            <person name="Wegrzyn J.L."/>
            <person name="Swenson N.G."/>
        </authorList>
    </citation>
    <scope>NUCLEOTIDE SEQUENCE</scope>
    <source>
        <strain evidence="1">91603</strain>
    </source>
</reference>
<comment type="caution">
    <text evidence="1">The sequence shown here is derived from an EMBL/GenBank/DDBJ whole genome shotgun (WGS) entry which is preliminary data.</text>
</comment>
<keyword evidence="2" id="KW-1185">Reference proteome</keyword>
<dbReference type="InterPro" id="IPR011042">
    <property type="entry name" value="6-blade_b-propeller_TolB-like"/>
</dbReference>
<dbReference type="GO" id="GO:0012505">
    <property type="term" value="C:endomembrane system"/>
    <property type="evidence" value="ECO:0007669"/>
    <property type="project" value="TreeGrafter"/>
</dbReference>
<dbReference type="PANTHER" id="PTHR10426">
    <property type="entry name" value="STRICTOSIDINE SYNTHASE-RELATED"/>
    <property type="match status" value="1"/>
</dbReference>
<dbReference type="EMBL" id="JAJSOW010000104">
    <property type="protein sequence ID" value="KAI9170230.1"/>
    <property type="molecule type" value="Genomic_DNA"/>
</dbReference>
<dbReference type="Pfam" id="PF20067">
    <property type="entry name" value="SSL_N"/>
    <property type="match status" value="2"/>
</dbReference>
<proteinExistence type="predicted"/>
<evidence type="ECO:0000313" key="1">
    <source>
        <dbReference type="EMBL" id="KAI9170230.1"/>
    </source>
</evidence>
<dbReference type="AlphaFoldDB" id="A0AAD5IMZ5"/>
<name>A0AAD5IMZ5_ACENE</name>
<dbReference type="SUPFAM" id="SSF101898">
    <property type="entry name" value="NHL repeat"/>
    <property type="match status" value="1"/>
</dbReference>
<dbReference type="Proteomes" id="UP001064489">
    <property type="component" value="Chromosome 7"/>
</dbReference>
<protein>
    <submittedName>
        <fullName evidence="1">Uncharacterized protein</fullName>
    </submittedName>
</protein>
<dbReference type="PANTHER" id="PTHR10426:SF86">
    <property type="entry name" value="PROTEIN STRICTOSIDINE SYNTHASE-LIKE 10-LIKE"/>
    <property type="match status" value="1"/>
</dbReference>
<gene>
    <name evidence="1" type="ORF">LWI28_024775</name>
</gene>